<protein>
    <recommendedName>
        <fullName evidence="3">peptidylprolyl isomerase</fullName>
        <ecNumber evidence="3">5.2.1.8</ecNumber>
    </recommendedName>
</protein>
<dbReference type="Gene3D" id="3.10.50.40">
    <property type="match status" value="1"/>
</dbReference>
<dbReference type="InterPro" id="IPR027304">
    <property type="entry name" value="Trigger_fact/SurA_dom_sf"/>
</dbReference>
<dbReference type="EMBL" id="CP069798">
    <property type="protein sequence ID" value="QRQ80743.1"/>
    <property type="molecule type" value="Genomic_DNA"/>
</dbReference>
<evidence type="ECO:0000256" key="3">
    <source>
        <dbReference type="ARBA" id="ARBA00013194"/>
    </source>
</evidence>
<accession>A0A892ZDK5</accession>
<evidence type="ECO:0000313" key="11">
    <source>
        <dbReference type="Proteomes" id="UP000653156"/>
    </source>
</evidence>
<dbReference type="AlphaFoldDB" id="A0A892ZDK5"/>
<comment type="similarity">
    <text evidence="2">Belongs to the PpiC/parvulin rotamase family.</text>
</comment>
<dbReference type="InterPro" id="IPR000297">
    <property type="entry name" value="PPIase_PpiC"/>
</dbReference>
<keyword evidence="6 7" id="KW-0413">Isomerase</keyword>
<dbReference type="KEGG" id="ptes:JQU52_08200"/>
<dbReference type="SUPFAM" id="SSF109998">
    <property type="entry name" value="Triger factor/SurA peptide-binding domain-like"/>
    <property type="match status" value="1"/>
</dbReference>
<organism evidence="10 11">
    <name type="scientific">Paralysiella testudinis</name>
    <dbReference type="NCBI Taxonomy" id="2809020"/>
    <lineage>
        <taxon>Bacteria</taxon>
        <taxon>Pseudomonadati</taxon>
        <taxon>Pseudomonadota</taxon>
        <taxon>Betaproteobacteria</taxon>
        <taxon>Neisseriales</taxon>
        <taxon>Neisseriaceae</taxon>
        <taxon>Paralysiella</taxon>
    </lineage>
</organism>
<dbReference type="Proteomes" id="UP000653156">
    <property type="component" value="Chromosome"/>
</dbReference>
<evidence type="ECO:0000256" key="2">
    <source>
        <dbReference type="ARBA" id="ARBA00007656"/>
    </source>
</evidence>
<name>A0A892ZDK5_9NEIS</name>
<dbReference type="PANTHER" id="PTHR47245">
    <property type="entry name" value="PEPTIDYLPROLYL ISOMERASE"/>
    <property type="match status" value="1"/>
</dbReference>
<evidence type="ECO:0000256" key="6">
    <source>
        <dbReference type="ARBA" id="ARBA00023235"/>
    </source>
</evidence>
<dbReference type="EC" id="5.2.1.8" evidence="3"/>
<evidence type="ECO:0000313" key="10">
    <source>
        <dbReference type="EMBL" id="QRQ80743.1"/>
    </source>
</evidence>
<evidence type="ECO:0000256" key="4">
    <source>
        <dbReference type="ARBA" id="ARBA00022729"/>
    </source>
</evidence>
<dbReference type="InterPro" id="IPR046357">
    <property type="entry name" value="PPIase_dom_sf"/>
</dbReference>
<evidence type="ECO:0000256" key="7">
    <source>
        <dbReference type="PROSITE-ProRule" id="PRU00278"/>
    </source>
</evidence>
<gene>
    <name evidence="10" type="ORF">JQU52_08200</name>
</gene>
<sequence>MKKQLLAALLITAFSGAALAQTVATVNGTKIDSTEVDAQVQMLSRESQGQVQDSPELRQSITKRLITRTLMIQEAKRLKIDQSPQYKAALDEAMAEAKKLGDDKKPGFKQDWATFQDNLLTRAFLAAVVGSHPVTPEETQAVYNDVSQHYKGSQEVQLGEIVTRSNEDAQKAIDALKARKSFKSVASQYTIDPAGKAAGGIPKSYVALKDLEQSAPPLYAAVKDLKKGQYTTTPLQGNGIFAVFYINDKRAVKVPSFKELEPQLVQRLQEARVEAAIGSLYQKATIK</sequence>
<evidence type="ECO:0000256" key="1">
    <source>
        <dbReference type="ARBA" id="ARBA00000971"/>
    </source>
</evidence>
<dbReference type="InterPro" id="IPR050245">
    <property type="entry name" value="PrsA_foldase"/>
</dbReference>
<proteinExistence type="inferred from homology"/>
<feature type="chain" id="PRO_5034858494" description="peptidylprolyl isomerase" evidence="8">
    <location>
        <begin position="21"/>
        <end position="287"/>
    </location>
</feature>
<feature type="signal peptide" evidence="8">
    <location>
        <begin position="1"/>
        <end position="20"/>
    </location>
</feature>
<evidence type="ECO:0000256" key="5">
    <source>
        <dbReference type="ARBA" id="ARBA00023110"/>
    </source>
</evidence>
<feature type="domain" description="PpiC" evidence="9">
    <location>
        <begin position="153"/>
        <end position="248"/>
    </location>
</feature>
<dbReference type="Gene3D" id="1.10.8.1040">
    <property type="match status" value="1"/>
</dbReference>
<dbReference type="Pfam" id="PF13623">
    <property type="entry name" value="SurA_N_2"/>
    <property type="match status" value="1"/>
</dbReference>
<dbReference type="SUPFAM" id="SSF54534">
    <property type="entry name" value="FKBP-like"/>
    <property type="match status" value="1"/>
</dbReference>
<dbReference type="Pfam" id="PF13145">
    <property type="entry name" value="Rotamase_2"/>
    <property type="match status" value="1"/>
</dbReference>
<dbReference type="RefSeq" id="WP_230338029.1">
    <property type="nucleotide sequence ID" value="NZ_CP069798.1"/>
</dbReference>
<evidence type="ECO:0000256" key="8">
    <source>
        <dbReference type="SAM" id="SignalP"/>
    </source>
</evidence>
<keyword evidence="4 8" id="KW-0732">Signal</keyword>
<comment type="catalytic activity">
    <reaction evidence="1">
        <text>[protein]-peptidylproline (omega=180) = [protein]-peptidylproline (omega=0)</text>
        <dbReference type="Rhea" id="RHEA:16237"/>
        <dbReference type="Rhea" id="RHEA-COMP:10747"/>
        <dbReference type="Rhea" id="RHEA-COMP:10748"/>
        <dbReference type="ChEBI" id="CHEBI:83833"/>
        <dbReference type="ChEBI" id="CHEBI:83834"/>
        <dbReference type="EC" id="5.2.1.8"/>
    </reaction>
</comment>
<dbReference type="PROSITE" id="PS50198">
    <property type="entry name" value="PPIC_PPIASE_2"/>
    <property type="match status" value="1"/>
</dbReference>
<evidence type="ECO:0000259" key="9">
    <source>
        <dbReference type="PROSITE" id="PS50198"/>
    </source>
</evidence>
<keyword evidence="11" id="KW-1185">Reference proteome</keyword>
<reference evidence="10" key="1">
    <citation type="submission" date="2021-02" db="EMBL/GenBank/DDBJ databases">
        <title>Neisseriaceae sp. 26B isolated from the cloaca of a Common Toad-headed Turtle (Mesoclemmys nasuta).</title>
        <authorList>
            <person name="Spergser J."/>
            <person name="Busse H.-J."/>
        </authorList>
    </citation>
    <scope>NUCLEOTIDE SEQUENCE</scope>
    <source>
        <strain evidence="10">26B</strain>
    </source>
</reference>
<dbReference type="PANTHER" id="PTHR47245:SF1">
    <property type="entry name" value="FOLDASE PROTEIN PRSA"/>
    <property type="match status" value="1"/>
</dbReference>
<dbReference type="GO" id="GO:0003755">
    <property type="term" value="F:peptidyl-prolyl cis-trans isomerase activity"/>
    <property type="evidence" value="ECO:0007669"/>
    <property type="project" value="UniProtKB-KW"/>
</dbReference>
<keyword evidence="5 7" id="KW-0697">Rotamase</keyword>